<evidence type="ECO:0000313" key="2">
    <source>
        <dbReference type="Proteomes" id="UP000694892"/>
    </source>
</evidence>
<name>A0A974C1H1_XENLA</name>
<dbReference type="AlphaFoldDB" id="A0A974C1H1"/>
<accession>A0A974C1H1</accession>
<sequence>MWGAEPRTLVVAVFSREDQSSYEWLRRVLQSFPTVRDVKSIVISNNNFVTFLEEVSQCDFAILYHSMRRGRINVSDVVDSLYDGELEVLFRVQEQGLRLPWEAQINPGAVKIRK</sequence>
<protein>
    <submittedName>
        <fullName evidence="1">Uncharacterized protein</fullName>
    </submittedName>
</protein>
<dbReference type="EMBL" id="CM004482">
    <property type="protein sequence ID" value="OCT64706.1"/>
    <property type="molecule type" value="Genomic_DNA"/>
</dbReference>
<proteinExistence type="predicted"/>
<gene>
    <name evidence="1" type="ORF">XELAEV_18045803mg</name>
</gene>
<evidence type="ECO:0000313" key="1">
    <source>
        <dbReference type="EMBL" id="OCT64706.1"/>
    </source>
</evidence>
<reference evidence="2" key="1">
    <citation type="journal article" date="2016" name="Nature">
        <title>Genome evolution in the allotetraploid frog Xenopus laevis.</title>
        <authorList>
            <person name="Session A.M."/>
            <person name="Uno Y."/>
            <person name="Kwon T."/>
            <person name="Chapman J.A."/>
            <person name="Toyoda A."/>
            <person name="Takahashi S."/>
            <person name="Fukui A."/>
            <person name="Hikosaka A."/>
            <person name="Suzuki A."/>
            <person name="Kondo M."/>
            <person name="van Heeringen S.J."/>
            <person name="Quigley I."/>
            <person name="Heinz S."/>
            <person name="Ogino H."/>
            <person name="Ochi H."/>
            <person name="Hellsten U."/>
            <person name="Lyons J.B."/>
            <person name="Simakov O."/>
            <person name="Putnam N."/>
            <person name="Stites J."/>
            <person name="Kuroki Y."/>
            <person name="Tanaka T."/>
            <person name="Michiue T."/>
            <person name="Watanabe M."/>
            <person name="Bogdanovic O."/>
            <person name="Lister R."/>
            <person name="Georgiou G."/>
            <person name="Paranjpe S.S."/>
            <person name="van Kruijsbergen I."/>
            <person name="Shu S."/>
            <person name="Carlson J."/>
            <person name="Kinoshita T."/>
            <person name="Ohta Y."/>
            <person name="Mawaribuchi S."/>
            <person name="Jenkins J."/>
            <person name="Grimwood J."/>
            <person name="Schmutz J."/>
            <person name="Mitros T."/>
            <person name="Mozaffari S.V."/>
            <person name="Suzuki Y."/>
            <person name="Haramoto Y."/>
            <person name="Yamamoto T.S."/>
            <person name="Takagi C."/>
            <person name="Heald R."/>
            <person name="Miller K."/>
            <person name="Haudenschild C."/>
            <person name="Kitzman J."/>
            <person name="Nakayama T."/>
            <person name="Izutsu Y."/>
            <person name="Robert J."/>
            <person name="Fortriede J."/>
            <person name="Burns K."/>
            <person name="Lotay V."/>
            <person name="Karimi K."/>
            <person name="Yasuoka Y."/>
            <person name="Dichmann D.S."/>
            <person name="Flajnik M.F."/>
            <person name="Houston D.W."/>
            <person name="Shendure J."/>
            <person name="DuPasquier L."/>
            <person name="Vize P.D."/>
            <person name="Zorn A.M."/>
            <person name="Ito M."/>
            <person name="Marcotte E.M."/>
            <person name="Wallingford J.B."/>
            <person name="Ito Y."/>
            <person name="Asashima M."/>
            <person name="Ueno N."/>
            <person name="Matsuda Y."/>
            <person name="Veenstra G.J."/>
            <person name="Fujiyama A."/>
            <person name="Harland R.M."/>
            <person name="Taira M."/>
            <person name="Rokhsar D.S."/>
        </authorList>
    </citation>
    <scope>NUCLEOTIDE SEQUENCE [LARGE SCALE GENOMIC DNA]</scope>
    <source>
        <strain evidence="2">J</strain>
    </source>
</reference>
<organism evidence="1 2">
    <name type="scientific">Xenopus laevis</name>
    <name type="common">African clawed frog</name>
    <dbReference type="NCBI Taxonomy" id="8355"/>
    <lineage>
        <taxon>Eukaryota</taxon>
        <taxon>Metazoa</taxon>
        <taxon>Chordata</taxon>
        <taxon>Craniata</taxon>
        <taxon>Vertebrata</taxon>
        <taxon>Euteleostomi</taxon>
        <taxon>Amphibia</taxon>
        <taxon>Batrachia</taxon>
        <taxon>Anura</taxon>
        <taxon>Pipoidea</taxon>
        <taxon>Pipidae</taxon>
        <taxon>Xenopodinae</taxon>
        <taxon>Xenopus</taxon>
        <taxon>Xenopus</taxon>
    </lineage>
</organism>
<dbReference type="Proteomes" id="UP000694892">
    <property type="component" value="Chromosome 9_10L"/>
</dbReference>